<dbReference type="RefSeq" id="WP_309874550.1">
    <property type="nucleotide sequence ID" value="NZ_CP133838.1"/>
</dbReference>
<evidence type="ECO:0000313" key="3">
    <source>
        <dbReference type="Proteomes" id="UP001246690"/>
    </source>
</evidence>
<gene>
    <name evidence="2" type="ORF">RHD99_13825</name>
</gene>
<dbReference type="Pfam" id="PF24295">
    <property type="entry name" value="DUF7480"/>
    <property type="match status" value="1"/>
</dbReference>
<dbReference type="Proteomes" id="UP001246690">
    <property type="component" value="Chromosome"/>
</dbReference>
<dbReference type="InterPro" id="IPR054657">
    <property type="entry name" value="T6SS_periplasmic_put"/>
</dbReference>
<name>A0ABY9S4Y2_9ENTR</name>
<dbReference type="NCBIfam" id="NF045617">
    <property type="entry name" value="mostly_LP"/>
    <property type="match status" value="1"/>
</dbReference>
<feature type="domain" description="DUF7480" evidence="1">
    <location>
        <begin position="36"/>
        <end position="129"/>
    </location>
</feature>
<evidence type="ECO:0000313" key="2">
    <source>
        <dbReference type="EMBL" id="WMY72559.1"/>
    </source>
</evidence>
<proteinExistence type="predicted"/>
<protein>
    <recommendedName>
        <fullName evidence="1">DUF7480 domain-containing protein</fullName>
    </recommendedName>
</protein>
<dbReference type="EMBL" id="CP133838">
    <property type="protein sequence ID" value="WMY72559.1"/>
    <property type="molecule type" value="Genomic_DNA"/>
</dbReference>
<evidence type="ECO:0000259" key="1">
    <source>
        <dbReference type="Pfam" id="PF24295"/>
    </source>
</evidence>
<organism evidence="2 3">
    <name type="scientific">Buttiauxella selenatireducens</name>
    <dbReference type="NCBI Taxonomy" id="3073902"/>
    <lineage>
        <taxon>Bacteria</taxon>
        <taxon>Pseudomonadati</taxon>
        <taxon>Pseudomonadota</taxon>
        <taxon>Gammaproteobacteria</taxon>
        <taxon>Enterobacterales</taxon>
        <taxon>Enterobacteriaceae</taxon>
        <taxon>Buttiauxella</taxon>
    </lineage>
</organism>
<dbReference type="InterPro" id="IPR055903">
    <property type="entry name" value="DUF7480"/>
</dbReference>
<reference evidence="2 3" key="1">
    <citation type="submission" date="2023-09" db="EMBL/GenBank/DDBJ databases">
        <title>Buttiauxella selenatireducens sp. nov., isolated from the rhizosphere of Cardamine hupingshanesis.</title>
        <authorList>
            <person name="Zhang S."/>
            <person name="Xu Z."/>
            <person name="Wang H."/>
            <person name="Guo Y."/>
        </authorList>
    </citation>
    <scope>NUCLEOTIDE SEQUENCE [LARGE SCALE GENOMIC DNA]</scope>
    <source>
        <strain evidence="2 3">R73</strain>
    </source>
</reference>
<accession>A0ABY9S4Y2</accession>
<keyword evidence="3" id="KW-1185">Reference proteome</keyword>
<dbReference type="PROSITE" id="PS51257">
    <property type="entry name" value="PROKAR_LIPOPROTEIN"/>
    <property type="match status" value="1"/>
</dbReference>
<sequence length="155" mass="17488">MIKKIQHMGLLFPLVIVCSFMLTGCPGPGDRITFDETTQVATIGSHLCFLVPESQDYQPTVIAINPRGTPPKSQNFNLKPDIKVADGKLCIPHSFYQFPDEGQFIVEYILASREDKKERRSVVVGVGVSEGHFYNFPLTNMEINRPYTEINQKIK</sequence>